<dbReference type="GO" id="GO:0008897">
    <property type="term" value="F:holo-[acyl-carrier-protein] synthase activity"/>
    <property type="evidence" value="ECO:0007669"/>
    <property type="project" value="UniProtKB-EC"/>
</dbReference>
<dbReference type="InterPro" id="IPR050559">
    <property type="entry name" value="P-Pant_transferase_sf"/>
</dbReference>
<evidence type="ECO:0000256" key="6">
    <source>
        <dbReference type="ARBA" id="ARBA00033443"/>
    </source>
</evidence>
<comment type="similarity">
    <text evidence="1">Belongs to the P-Pant transferase superfamily. AcpS family.</text>
</comment>
<sequence length="244" mass="28076">MRINEPDSNQPNKEYKKSQCVGVDMTISNEIYVDIIFDMEKIDINVGKLLRKYAISKHLGTKTKQRNHSDYSNKLIVDDDSKIFHSLSHEGGCCGITTSVNYPVGFDIVNLKRNINLEDLMIICRSSYSKQDYQWIASSESVEEFKTKALKIWNMKEAIGKLLGNGLVTVRDKTLTCFQVVSNGSNQCYSDFDGYFGMCLKVVTRFIDESHCFCLVTRDIDHLMFYEFFTYSAQEIEEYLDKSS</sequence>
<dbReference type="Pfam" id="PF01648">
    <property type="entry name" value="ACPS"/>
    <property type="match status" value="1"/>
</dbReference>
<dbReference type="Proteomes" id="UP000031668">
    <property type="component" value="Unassembled WGS sequence"/>
</dbReference>
<dbReference type="GO" id="GO:0019878">
    <property type="term" value="P:lysine biosynthetic process via aminoadipic acid"/>
    <property type="evidence" value="ECO:0007669"/>
    <property type="project" value="TreeGrafter"/>
</dbReference>
<comment type="caution">
    <text evidence="10">The sequence shown here is derived from an EMBL/GenBank/DDBJ whole genome shotgun (WGS) entry which is preliminary data.</text>
</comment>
<proteinExistence type="inferred from homology"/>
<name>A0A0C2JUV0_THEKT</name>
<comment type="catalytic activity">
    <reaction evidence="7">
        <text>apo-[ACP] + CoA = holo-[ACP] + adenosine 3',5'-bisphosphate + H(+)</text>
        <dbReference type="Rhea" id="RHEA:12068"/>
        <dbReference type="Rhea" id="RHEA-COMP:9685"/>
        <dbReference type="Rhea" id="RHEA-COMP:9690"/>
        <dbReference type="ChEBI" id="CHEBI:15378"/>
        <dbReference type="ChEBI" id="CHEBI:29999"/>
        <dbReference type="ChEBI" id="CHEBI:57287"/>
        <dbReference type="ChEBI" id="CHEBI:58343"/>
        <dbReference type="ChEBI" id="CHEBI:64479"/>
        <dbReference type="EC" id="2.7.8.7"/>
    </reaction>
    <physiologicalReaction direction="left-to-right" evidence="7">
        <dbReference type="Rhea" id="RHEA:12069"/>
    </physiologicalReaction>
</comment>
<evidence type="ECO:0000256" key="3">
    <source>
        <dbReference type="ARBA" id="ARBA00016301"/>
    </source>
</evidence>
<dbReference type="AlphaFoldDB" id="A0A0C2JUV0"/>
<dbReference type="SUPFAM" id="SSF56214">
    <property type="entry name" value="4'-phosphopantetheinyl transferase"/>
    <property type="match status" value="1"/>
</dbReference>
<dbReference type="InterPro" id="IPR008278">
    <property type="entry name" value="4-PPantetheinyl_Trfase_dom"/>
</dbReference>
<evidence type="ECO:0000256" key="4">
    <source>
        <dbReference type="ARBA" id="ARBA00022679"/>
    </source>
</evidence>
<evidence type="ECO:0000256" key="2">
    <source>
        <dbReference type="ARBA" id="ARBA00013172"/>
    </source>
</evidence>
<protein>
    <recommendedName>
        <fullName evidence="3">L-aminoadipate-semialdehyde dehydrogenase-phosphopantetheinyl transferase</fullName>
        <ecNumber evidence="2">2.7.8.7</ecNumber>
    </recommendedName>
    <alternativeName>
        <fullName evidence="5">4'-phosphopantetheinyl transferase</fullName>
    </alternativeName>
    <alternativeName>
        <fullName evidence="6">Alpha-aminoadipic semialdehyde dehydrogenase-phosphopantetheinyl transferase</fullName>
    </alternativeName>
</protein>
<evidence type="ECO:0000313" key="11">
    <source>
        <dbReference type="Proteomes" id="UP000031668"/>
    </source>
</evidence>
<feature type="domain" description="4'-phosphopantetheinyl transferase" evidence="9">
    <location>
        <begin position="103"/>
        <end position="190"/>
    </location>
</feature>
<keyword evidence="4" id="KW-0808">Transferase</keyword>
<dbReference type="EC" id="2.7.8.7" evidence="2"/>
<gene>
    <name evidence="10" type="ORF">RF11_12515</name>
</gene>
<dbReference type="Gene3D" id="3.90.470.20">
    <property type="entry name" value="4'-phosphopantetheinyl transferase domain"/>
    <property type="match status" value="1"/>
</dbReference>
<accession>A0A0C2JUV0</accession>
<organism evidence="10 11">
    <name type="scientific">Thelohanellus kitauei</name>
    <name type="common">Myxosporean</name>
    <dbReference type="NCBI Taxonomy" id="669202"/>
    <lineage>
        <taxon>Eukaryota</taxon>
        <taxon>Metazoa</taxon>
        <taxon>Cnidaria</taxon>
        <taxon>Myxozoa</taxon>
        <taxon>Myxosporea</taxon>
        <taxon>Bivalvulida</taxon>
        <taxon>Platysporina</taxon>
        <taxon>Myxobolidae</taxon>
        <taxon>Thelohanellus</taxon>
    </lineage>
</organism>
<reference evidence="10 11" key="1">
    <citation type="journal article" date="2014" name="Genome Biol. Evol.">
        <title>The genome of the myxosporean Thelohanellus kitauei shows adaptations to nutrient acquisition within its fish host.</title>
        <authorList>
            <person name="Yang Y."/>
            <person name="Xiong J."/>
            <person name="Zhou Z."/>
            <person name="Huo F."/>
            <person name="Miao W."/>
            <person name="Ran C."/>
            <person name="Liu Y."/>
            <person name="Zhang J."/>
            <person name="Feng J."/>
            <person name="Wang M."/>
            <person name="Wang M."/>
            <person name="Wang L."/>
            <person name="Yao B."/>
        </authorList>
    </citation>
    <scope>NUCLEOTIDE SEQUENCE [LARGE SCALE GENOMIC DNA]</scope>
    <source>
        <strain evidence="10">Wuqing</strain>
    </source>
</reference>
<dbReference type="GO" id="GO:0000287">
    <property type="term" value="F:magnesium ion binding"/>
    <property type="evidence" value="ECO:0007669"/>
    <property type="project" value="InterPro"/>
</dbReference>
<evidence type="ECO:0000256" key="5">
    <source>
        <dbReference type="ARBA" id="ARBA00030484"/>
    </source>
</evidence>
<dbReference type="InterPro" id="IPR037143">
    <property type="entry name" value="4-PPantetheinyl_Trfase_dom_sf"/>
</dbReference>
<evidence type="ECO:0000256" key="8">
    <source>
        <dbReference type="ARBA" id="ARBA00048794"/>
    </source>
</evidence>
<keyword evidence="11" id="KW-1185">Reference proteome</keyword>
<dbReference type="EMBL" id="JWZT01000939">
    <property type="protein sequence ID" value="KII73183.1"/>
    <property type="molecule type" value="Genomic_DNA"/>
</dbReference>
<evidence type="ECO:0000313" key="10">
    <source>
        <dbReference type="EMBL" id="KII73183.1"/>
    </source>
</evidence>
<evidence type="ECO:0000256" key="1">
    <source>
        <dbReference type="ARBA" id="ARBA00006195"/>
    </source>
</evidence>
<evidence type="ECO:0000259" key="9">
    <source>
        <dbReference type="Pfam" id="PF01648"/>
    </source>
</evidence>
<comment type="catalytic activity">
    <reaction evidence="8">
        <text>apo-[ACP] + acetyl-CoA = acetyl-[ACP] + adenosine 3',5'-bisphosphate + H(+)</text>
        <dbReference type="Rhea" id="RHEA:46564"/>
        <dbReference type="Rhea" id="RHEA-COMP:9621"/>
        <dbReference type="Rhea" id="RHEA-COMP:9690"/>
        <dbReference type="ChEBI" id="CHEBI:15378"/>
        <dbReference type="ChEBI" id="CHEBI:29999"/>
        <dbReference type="ChEBI" id="CHEBI:57288"/>
        <dbReference type="ChEBI" id="CHEBI:58343"/>
        <dbReference type="ChEBI" id="CHEBI:78446"/>
    </reaction>
    <physiologicalReaction direction="left-to-right" evidence="8">
        <dbReference type="Rhea" id="RHEA:46565"/>
    </physiologicalReaction>
</comment>
<dbReference type="PANTHER" id="PTHR12215">
    <property type="entry name" value="PHOSPHOPANTETHEINE TRANSFERASE"/>
    <property type="match status" value="1"/>
</dbReference>
<dbReference type="GO" id="GO:0005829">
    <property type="term" value="C:cytosol"/>
    <property type="evidence" value="ECO:0007669"/>
    <property type="project" value="TreeGrafter"/>
</dbReference>
<evidence type="ECO:0000256" key="7">
    <source>
        <dbReference type="ARBA" id="ARBA00048641"/>
    </source>
</evidence>
<dbReference type="PANTHER" id="PTHR12215:SF15">
    <property type="entry name" value="4'-PHOSPHOPANTETHEINYL TRANSFERASE SUPERFAMILY-RELATED"/>
    <property type="match status" value="1"/>
</dbReference>